<accession>A0A2T0JA87</accession>
<dbReference type="OrthoDB" id="7584480at2"/>
<dbReference type="Proteomes" id="UP000239415">
    <property type="component" value="Unassembled WGS sequence"/>
</dbReference>
<gene>
    <name evidence="2" type="ORF">CLV67_14816</name>
</gene>
<dbReference type="GO" id="GO:0019290">
    <property type="term" value="P:siderophore biosynthetic process"/>
    <property type="evidence" value="ECO:0007669"/>
    <property type="project" value="TreeGrafter"/>
</dbReference>
<dbReference type="InterPro" id="IPR005153">
    <property type="entry name" value="MbtH-like_dom"/>
</dbReference>
<proteinExistence type="predicted"/>
<keyword evidence="3" id="KW-1185">Reference proteome</keyword>
<protein>
    <submittedName>
        <fullName evidence="2">MbtH protein</fullName>
    </submittedName>
</protein>
<feature type="domain" description="MbtH-like" evidence="1">
    <location>
        <begin position="6"/>
        <end position="56"/>
    </location>
</feature>
<dbReference type="InterPro" id="IPR037407">
    <property type="entry name" value="MLP_fam"/>
</dbReference>
<dbReference type="SUPFAM" id="SSF160582">
    <property type="entry name" value="MbtH-like"/>
    <property type="match status" value="1"/>
</dbReference>
<evidence type="ECO:0000313" key="2">
    <source>
        <dbReference type="EMBL" id="PRX04382.1"/>
    </source>
</evidence>
<sequence>MRTTSYDFENPDARFKVVINHEEQYSIWPADLPVPGGWNETGVNASKAECDAYIEEHWTDMRPKSLREALDGELAG</sequence>
<dbReference type="PANTHER" id="PTHR38444">
    <property type="entry name" value="ENTEROBACTIN BIOSYNTHESIS PROTEIN YBDZ"/>
    <property type="match status" value="1"/>
</dbReference>
<dbReference type="InterPro" id="IPR038020">
    <property type="entry name" value="MbtH-like_sf"/>
</dbReference>
<organism evidence="2 3">
    <name type="scientific">Actinoplanes italicus</name>
    <dbReference type="NCBI Taxonomy" id="113567"/>
    <lineage>
        <taxon>Bacteria</taxon>
        <taxon>Bacillati</taxon>
        <taxon>Actinomycetota</taxon>
        <taxon>Actinomycetes</taxon>
        <taxon>Micromonosporales</taxon>
        <taxon>Micromonosporaceae</taxon>
        <taxon>Actinoplanes</taxon>
    </lineage>
</organism>
<dbReference type="GO" id="GO:0005829">
    <property type="term" value="C:cytosol"/>
    <property type="evidence" value="ECO:0007669"/>
    <property type="project" value="TreeGrafter"/>
</dbReference>
<dbReference type="EMBL" id="PVMZ01000048">
    <property type="protein sequence ID" value="PRX04382.1"/>
    <property type="molecule type" value="Genomic_DNA"/>
</dbReference>
<comment type="caution">
    <text evidence="2">The sequence shown here is derived from an EMBL/GenBank/DDBJ whole genome shotgun (WGS) entry which is preliminary data.</text>
</comment>
<dbReference type="PANTHER" id="PTHR38444:SF1">
    <property type="entry name" value="ENTEROBACTIN BIOSYNTHESIS PROTEIN YBDZ"/>
    <property type="match status" value="1"/>
</dbReference>
<dbReference type="SMART" id="SM00923">
    <property type="entry name" value="MbtH"/>
    <property type="match status" value="1"/>
</dbReference>
<evidence type="ECO:0000259" key="1">
    <source>
        <dbReference type="SMART" id="SM00923"/>
    </source>
</evidence>
<dbReference type="Pfam" id="PF03621">
    <property type="entry name" value="MbtH"/>
    <property type="match status" value="1"/>
</dbReference>
<dbReference type="AlphaFoldDB" id="A0A2T0JA87"/>
<evidence type="ECO:0000313" key="3">
    <source>
        <dbReference type="Proteomes" id="UP000239415"/>
    </source>
</evidence>
<reference evidence="2 3" key="1">
    <citation type="submission" date="2018-03" db="EMBL/GenBank/DDBJ databases">
        <title>Genomic Encyclopedia of Archaeal and Bacterial Type Strains, Phase II (KMG-II): from individual species to whole genera.</title>
        <authorList>
            <person name="Goeker M."/>
        </authorList>
    </citation>
    <scope>NUCLEOTIDE SEQUENCE [LARGE SCALE GENOMIC DNA]</scope>
    <source>
        <strain evidence="2 3">DSM 43146</strain>
    </source>
</reference>
<dbReference type="RefSeq" id="WP_106331163.1">
    <property type="nucleotide sequence ID" value="NZ_BOMO01000193.1"/>
</dbReference>
<name>A0A2T0JA87_9ACTN</name>
<dbReference type="Gene3D" id="3.90.820.10">
    <property type="entry name" value="Structural Genomics, Unknown Function 30-nov-00 1gh9 Mol_id"/>
    <property type="match status" value="1"/>
</dbReference>